<feature type="coiled-coil region" evidence="1">
    <location>
        <begin position="545"/>
        <end position="579"/>
    </location>
</feature>
<protein>
    <submittedName>
        <fullName evidence="2">Uncharacterized protein</fullName>
    </submittedName>
</protein>
<keyword evidence="3" id="KW-1185">Reference proteome</keyword>
<evidence type="ECO:0000313" key="2">
    <source>
        <dbReference type="EMBL" id="MXV14805.1"/>
    </source>
</evidence>
<name>A0A7K1XUW9_9SPHI</name>
<accession>A0A7K1XUW9</accession>
<evidence type="ECO:0000256" key="1">
    <source>
        <dbReference type="SAM" id="Coils"/>
    </source>
</evidence>
<dbReference type="RefSeq" id="WP_160905753.1">
    <property type="nucleotide sequence ID" value="NZ_WVHS01000001.1"/>
</dbReference>
<comment type="caution">
    <text evidence="2">The sequence shown here is derived from an EMBL/GenBank/DDBJ whole genome shotgun (WGS) entry which is preliminary data.</text>
</comment>
<organism evidence="2 3">
    <name type="scientific">Hufsiella ginkgonis</name>
    <dbReference type="NCBI Taxonomy" id="2695274"/>
    <lineage>
        <taxon>Bacteria</taxon>
        <taxon>Pseudomonadati</taxon>
        <taxon>Bacteroidota</taxon>
        <taxon>Sphingobacteriia</taxon>
        <taxon>Sphingobacteriales</taxon>
        <taxon>Sphingobacteriaceae</taxon>
        <taxon>Hufsiella</taxon>
    </lineage>
</organism>
<reference evidence="2 3" key="1">
    <citation type="submission" date="2019-11" db="EMBL/GenBank/DDBJ databases">
        <title>Pedobacter sp. HMF7056 Genome sequencing and assembly.</title>
        <authorList>
            <person name="Kang H."/>
            <person name="Kim H."/>
            <person name="Joh K."/>
        </authorList>
    </citation>
    <scope>NUCLEOTIDE SEQUENCE [LARGE SCALE GENOMIC DNA]</scope>
    <source>
        <strain evidence="2 3">HMF7056</strain>
    </source>
</reference>
<evidence type="ECO:0000313" key="3">
    <source>
        <dbReference type="Proteomes" id="UP000451233"/>
    </source>
</evidence>
<keyword evidence="1" id="KW-0175">Coiled coil</keyword>
<dbReference type="AlphaFoldDB" id="A0A7K1XUW9"/>
<proteinExistence type="predicted"/>
<sequence>MEKNNAPLSVTLDPIVRELPEYKKTSSGRELQTIIIDAKSDEILHEKPIIPLKKLRYFELRMNGIVFNAEGPALAINHENLPDRLKVTLNYDARINAKGSFRLVRFLNQPEPPIAILNARLQQVIHSYIFKHKEFATNFNEHKSPLTDLLVEEAARVGLDLTPYIRLNLPVPVIKPREFVPCQHTVQARTRDGQVVAIQHALALSLVDEVRFALSGIDDLENWAKLKLDQFTSNVVIDMEYAELLFDMNKKLIEVPMTKAAILVGYELKQLISAPGFDNEKFYFETADNNPGTQREYNTKDPKFKIALNIIVEGKLDLESPITKENIEAGSDIISTMKSDAIAAVRSFANLRNPEECFLEFNQLEIDLIETVKAAMKVRYGFIDLNVNINILESNLSARFDRLQARPFEIRFGANFDERNFILAFRVINVAKEGWYRFRANDYSDSQEELSDIGKMVERWMTSVSFRRDDRIDGIFIKQEFAKVAKRVAEKFGLIIETHDFEETASLEERNINEEHQRDIKESATQNDLLRFDRTRRLTDALEKRHEYMKDATIYEDEIKALTEEINQLSAESKYSKEKFVTRSNTNDFLLASNNAENREEKP</sequence>
<dbReference type="EMBL" id="WVHS01000001">
    <property type="protein sequence ID" value="MXV14805.1"/>
    <property type="molecule type" value="Genomic_DNA"/>
</dbReference>
<dbReference type="Proteomes" id="UP000451233">
    <property type="component" value="Unassembled WGS sequence"/>
</dbReference>
<gene>
    <name evidence="2" type="ORF">GS398_05810</name>
</gene>